<dbReference type="KEGG" id="kyr:CVV65_14285"/>
<dbReference type="AlphaFoldDB" id="A0A2K8NAV9"/>
<dbReference type="InterPro" id="IPR050519">
    <property type="entry name" value="Glycosyltransf_28_UgtP"/>
</dbReference>
<keyword evidence="8" id="KW-1185">Reference proteome</keyword>
<dbReference type="SUPFAM" id="SSF53756">
    <property type="entry name" value="UDP-Glycosyltransferase/glycogen phosphorylase"/>
    <property type="match status" value="1"/>
</dbReference>
<accession>A0A2K8NAV9</accession>
<organism evidence="7 8">
    <name type="scientific">Kyrpidia spormannii</name>
    <dbReference type="NCBI Taxonomy" id="2055160"/>
    <lineage>
        <taxon>Bacteria</taxon>
        <taxon>Bacillati</taxon>
        <taxon>Bacillota</taxon>
        <taxon>Bacilli</taxon>
        <taxon>Bacillales</taxon>
        <taxon>Alicyclobacillaceae</taxon>
        <taxon>Kyrpidia</taxon>
    </lineage>
</organism>
<dbReference type="InterPro" id="IPR009695">
    <property type="entry name" value="Diacylglyc_glucosyltr_N"/>
</dbReference>
<sequence>MSKEPNILILTGSFGDGHLQVARVLRNGFQKQGVRKVRVLDLFAEAHPVINQVTRYAYLMGYGVAPSIYGWMYTSTRDMEQDGMFARLLSSFGEQTLRRILKEERPDAVINTFPVSTMPELRQKLGMEIPLAAVITDFALHQRWLHPAIDRYYVATEDLKQGLVRRQIPEDRVVVSGIPIRESFATPVDRNTIYGKYQFDPRKKIVLVMAGAYGVLQNTRQICKILAQDPNLEVVVVCGKNQPLRKVLETTLADQPSIHVFGFVEQIHEFMAVASAMITKAGAITLSEALAMKLPTLIFRPAPGQERENASYLAGKGAVIVFKDMDEFRVRVGPLLRDERRLGQMRQAMAALQKPFAADTIVKDTLDLIQSQIRMTPVHR</sequence>
<reference evidence="8" key="1">
    <citation type="submission" date="2017-11" db="EMBL/GenBank/DDBJ databases">
        <title>Complete Genome Sequence of Kyrpidia sp. Strain EA-1, a thermophilic, hydrogen-oxidizing Bacterium, isolated from the Azores.</title>
        <authorList>
            <person name="Reiner J.E."/>
            <person name="Lapp C.J."/>
            <person name="Bunk B."/>
            <person name="Gescher J."/>
        </authorList>
    </citation>
    <scope>NUCLEOTIDE SEQUENCE [LARGE SCALE GENOMIC DNA]</scope>
    <source>
        <strain evidence="8">EA-1</strain>
    </source>
</reference>
<evidence type="ECO:0000256" key="4">
    <source>
        <dbReference type="ARBA" id="ARBA00022679"/>
    </source>
</evidence>
<dbReference type="GO" id="GO:0016758">
    <property type="term" value="F:hexosyltransferase activity"/>
    <property type="evidence" value="ECO:0007669"/>
    <property type="project" value="InterPro"/>
</dbReference>
<dbReference type="GO" id="GO:0009247">
    <property type="term" value="P:glycolipid biosynthetic process"/>
    <property type="evidence" value="ECO:0007669"/>
    <property type="project" value="InterPro"/>
</dbReference>
<proteinExistence type="inferred from homology"/>
<comment type="subcellular location">
    <subcellularLocation>
        <location evidence="1">Membrane</location>
    </subcellularLocation>
</comment>
<keyword evidence="3" id="KW-0328">Glycosyltransferase</keyword>
<dbReference type="NCBIfam" id="NF010135">
    <property type="entry name" value="PRK13609.1"/>
    <property type="match status" value="1"/>
</dbReference>
<dbReference type="EMBL" id="CP024955">
    <property type="protein sequence ID" value="ATY85947.1"/>
    <property type="molecule type" value="Genomic_DNA"/>
</dbReference>
<feature type="domain" description="Diacylglycerol glucosyltransferase N-terminal" evidence="6">
    <location>
        <begin position="18"/>
        <end position="180"/>
    </location>
</feature>
<evidence type="ECO:0000256" key="3">
    <source>
        <dbReference type="ARBA" id="ARBA00022676"/>
    </source>
</evidence>
<dbReference type="Pfam" id="PF06925">
    <property type="entry name" value="MGDG_synth"/>
    <property type="match status" value="1"/>
</dbReference>
<dbReference type="Pfam" id="PF04101">
    <property type="entry name" value="Glyco_tran_28_C"/>
    <property type="match status" value="1"/>
</dbReference>
<evidence type="ECO:0000259" key="6">
    <source>
        <dbReference type="Pfam" id="PF06925"/>
    </source>
</evidence>
<evidence type="ECO:0000313" key="8">
    <source>
        <dbReference type="Proteomes" id="UP000231932"/>
    </source>
</evidence>
<dbReference type="PANTHER" id="PTHR43025:SF3">
    <property type="entry name" value="MONOGALACTOSYLDIACYLGLYCEROL SYNTHASE 1, CHLOROPLASTIC"/>
    <property type="match status" value="1"/>
</dbReference>
<keyword evidence="4" id="KW-0808">Transferase</keyword>
<dbReference type="GO" id="GO:0016020">
    <property type="term" value="C:membrane"/>
    <property type="evidence" value="ECO:0007669"/>
    <property type="project" value="UniProtKB-SubCell"/>
</dbReference>
<evidence type="ECO:0000256" key="2">
    <source>
        <dbReference type="ARBA" id="ARBA00006962"/>
    </source>
</evidence>
<evidence type="ECO:0000313" key="7">
    <source>
        <dbReference type="EMBL" id="ATY85947.1"/>
    </source>
</evidence>
<dbReference type="Proteomes" id="UP000231932">
    <property type="component" value="Chromosome"/>
</dbReference>
<protein>
    <submittedName>
        <fullName evidence="7">Diglucosyl diacylglycerol synthase</fullName>
    </submittedName>
</protein>
<gene>
    <name evidence="7" type="ORF">CVV65_14285</name>
</gene>
<evidence type="ECO:0000259" key="5">
    <source>
        <dbReference type="Pfam" id="PF04101"/>
    </source>
</evidence>
<dbReference type="Gene3D" id="3.40.50.2000">
    <property type="entry name" value="Glycogen Phosphorylase B"/>
    <property type="match status" value="1"/>
</dbReference>
<comment type="similarity">
    <text evidence="2">Belongs to the glycosyltransferase 28 family.</text>
</comment>
<name>A0A2K8NAV9_9BACL</name>
<dbReference type="InterPro" id="IPR007235">
    <property type="entry name" value="Glyco_trans_28_C"/>
</dbReference>
<dbReference type="OrthoDB" id="9815663at2"/>
<dbReference type="RefSeq" id="WP_100668700.1">
    <property type="nucleotide sequence ID" value="NZ_CP024955.1"/>
</dbReference>
<evidence type="ECO:0000256" key="1">
    <source>
        <dbReference type="ARBA" id="ARBA00004370"/>
    </source>
</evidence>
<dbReference type="PANTHER" id="PTHR43025">
    <property type="entry name" value="MONOGALACTOSYLDIACYLGLYCEROL SYNTHASE"/>
    <property type="match status" value="1"/>
</dbReference>
<feature type="domain" description="Glycosyl transferase family 28 C-terminal" evidence="5">
    <location>
        <begin position="206"/>
        <end position="327"/>
    </location>
</feature>